<dbReference type="AlphaFoldDB" id="A0A1I6RM80"/>
<gene>
    <name evidence="2" type="ORF">SAMN04488040_1335</name>
</gene>
<protein>
    <submittedName>
        <fullName evidence="2">Uncharacterized protein</fullName>
    </submittedName>
</protein>
<dbReference type="EMBL" id="FPAJ01000002">
    <property type="protein sequence ID" value="SFS65841.1"/>
    <property type="molecule type" value="Genomic_DNA"/>
</dbReference>
<evidence type="ECO:0000313" key="2">
    <source>
        <dbReference type="EMBL" id="SFS65841.1"/>
    </source>
</evidence>
<accession>A0A1I6RM80</accession>
<keyword evidence="1" id="KW-1133">Transmembrane helix</keyword>
<dbReference type="OrthoDB" id="7874312at2"/>
<keyword evidence="3" id="KW-1185">Reference proteome</keyword>
<dbReference type="RefSeq" id="WP_093915581.1">
    <property type="nucleotide sequence ID" value="NZ_FPAJ01000002.1"/>
</dbReference>
<reference evidence="3" key="1">
    <citation type="submission" date="2016-10" db="EMBL/GenBank/DDBJ databases">
        <authorList>
            <person name="Varghese N."/>
            <person name="Submissions S."/>
        </authorList>
    </citation>
    <scope>NUCLEOTIDE SEQUENCE [LARGE SCALE GENOMIC DNA]</scope>
    <source>
        <strain evidence="3">DSM 23422</strain>
    </source>
</reference>
<evidence type="ECO:0000313" key="3">
    <source>
        <dbReference type="Proteomes" id="UP000199239"/>
    </source>
</evidence>
<keyword evidence="1" id="KW-0812">Transmembrane</keyword>
<feature type="transmembrane region" description="Helical" evidence="1">
    <location>
        <begin position="96"/>
        <end position="120"/>
    </location>
</feature>
<proteinExistence type="predicted"/>
<dbReference type="STRING" id="394264.SAMN04488040_1335"/>
<evidence type="ECO:0000256" key="1">
    <source>
        <dbReference type="SAM" id="Phobius"/>
    </source>
</evidence>
<name>A0A1I6RM80_9RHOB</name>
<sequence>MLSQKDIRKKTHVVRRQLELKLGVRGRDLEHALRKARRRLPVAIHTQASALAEAEFFAENPKMARRLHGCEVRAAFDSVMAHLRGIDVAEMRKDRILAVAGSVAFSLLFVAVAFVGFLWWRGYV</sequence>
<dbReference type="Proteomes" id="UP000199239">
    <property type="component" value="Unassembled WGS sequence"/>
</dbReference>
<organism evidence="2 3">
    <name type="scientific">Sulfitobacter marinus</name>
    <dbReference type="NCBI Taxonomy" id="394264"/>
    <lineage>
        <taxon>Bacteria</taxon>
        <taxon>Pseudomonadati</taxon>
        <taxon>Pseudomonadota</taxon>
        <taxon>Alphaproteobacteria</taxon>
        <taxon>Rhodobacterales</taxon>
        <taxon>Roseobacteraceae</taxon>
        <taxon>Sulfitobacter</taxon>
    </lineage>
</organism>
<keyword evidence="1" id="KW-0472">Membrane</keyword>